<accession>A0A937DKS0</accession>
<comment type="catalytic activity">
    <reaction evidence="14 15">
        <text>L-aspartate 4-semialdehyde + phosphate + NADP(+) = 4-phospho-L-aspartate + NADPH + H(+)</text>
        <dbReference type="Rhea" id="RHEA:24284"/>
        <dbReference type="ChEBI" id="CHEBI:15378"/>
        <dbReference type="ChEBI" id="CHEBI:43474"/>
        <dbReference type="ChEBI" id="CHEBI:57535"/>
        <dbReference type="ChEBI" id="CHEBI:57783"/>
        <dbReference type="ChEBI" id="CHEBI:58349"/>
        <dbReference type="ChEBI" id="CHEBI:537519"/>
        <dbReference type="EC" id="1.2.1.11"/>
    </reaction>
</comment>
<comment type="pathway">
    <text evidence="1 15">Amino-acid biosynthesis; L-methionine biosynthesis via de novo pathway; L-homoserine from L-aspartate: step 2/3.</text>
</comment>
<organism evidence="18 19">
    <name type="scientific">Candidatus Liberibacter ctenarytainae</name>
    <dbReference type="NCBI Taxonomy" id="2020335"/>
    <lineage>
        <taxon>Bacteria</taxon>
        <taxon>Pseudomonadati</taxon>
        <taxon>Pseudomonadota</taxon>
        <taxon>Alphaproteobacteria</taxon>
        <taxon>Hyphomicrobiales</taxon>
        <taxon>Rhizobiaceae</taxon>
        <taxon>Liberibacter</taxon>
    </lineage>
</organism>
<dbReference type="NCBIfam" id="TIGR01296">
    <property type="entry name" value="asd_B"/>
    <property type="match status" value="1"/>
</dbReference>
<dbReference type="SUPFAM" id="SSF51735">
    <property type="entry name" value="NAD(P)-binding Rossmann-fold domains"/>
    <property type="match status" value="1"/>
</dbReference>
<keyword evidence="11 15" id="KW-0560">Oxidoreductase</keyword>
<evidence type="ECO:0000256" key="15">
    <source>
        <dbReference type="HAMAP-Rule" id="MF_02121"/>
    </source>
</evidence>
<evidence type="ECO:0000256" key="11">
    <source>
        <dbReference type="ARBA" id="ARBA00023002"/>
    </source>
</evidence>
<keyword evidence="9 15" id="KW-0521">NADP</keyword>
<evidence type="ECO:0000256" key="6">
    <source>
        <dbReference type="ARBA" id="ARBA00013120"/>
    </source>
</evidence>
<comment type="caution">
    <text evidence="15">Lacks conserved residue(s) required for the propagation of feature annotation.</text>
</comment>
<evidence type="ECO:0000256" key="2">
    <source>
        <dbReference type="ARBA" id="ARBA00005076"/>
    </source>
</evidence>
<comment type="pathway">
    <text evidence="3 15">Amino-acid biosynthesis; L-threonine biosynthesis; L-threonine from L-aspartate: step 2/5.</text>
</comment>
<dbReference type="GO" id="GO:0009089">
    <property type="term" value="P:lysine biosynthetic process via diaminopimelate"/>
    <property type="evidence" value="ECO:0007669"/>
    <property type="project" value="UniProtKB-UniRule"/>
</dbReference>
<feature type="binding site" evidence="15">
    <location>
        <position position="315"/>
    </location>
    <ligand>
        <name>NADP(+)</name>
        <dbReference type="ChEBI" id="CHEBI:58349"/>
    </ligand>
</feature>
<dbReference type="GO" id="GO:0009088">
    <property type="term" value="P:threonine biosynthetic process"/>
    <property type="evidence" value="ECO:0007669"/>
    <property type="project" value="UniProtKB-UniRule"/>
</dbReference>
<name>A0A937DKS0_9HYPH</name>
<feature type="binding site" evidence="15">
    <location>
        <position position="157"/>
    </location>
    <ligand>
        <name>substrate</name>
    </ligand>
</feature>
<feature type="binding site" evidence="15">
    <location>
        <position position="235"/>
    </location>
    <ligand>
        <name>substrate</name>
    </ligand>
</feature>
<evidence type="ECO:0000256" key="9">
    <source>
        <dbReference type="ARBA" id="ARBA00022857"/>
    </source>
</evidence>
<feature type="active site" description="Acyl-thioester intermediate" evidence="15 16">
    <location>
        <position position="130"/>
    </location>
</feature>
<evidence type="ECO:0000313" key="19">
    <source>
        <dbReference type="Proteomes" id="UP000736856"/>
    </source>
</evidence>
<comment type="pathway">
    <text evidence="2 15">Amino-acid biosynthesis; L-lysine biosynthesis via DAP pathway; (S)-tetrahydrodipicolinate from L-aspartate: step 2/4.</text>
</comment>
<evidence type="ECO:0000256" key="1">
    <source>
        <dbReference type="ARBA" id="ARBA00005021"/>
    </source>
</evidence>
<feature type="binding site" evidence="15">
    <location>
        <begin position="39"/>
        <end position="40"/>
    </location>
    <ligand>
        <name>NADP(+)</name>
        <dbReference type="ChEBI" id="CHEBI:58349"/>
    </ligand>
</feature>
<dbReference type="HAMAP" id="MF_02121">
    <property type="entry name" value="ASADH"/>
    <property type="match status" value="1"/>
</dbReference>
<reference evidence="18" key="1">
    <citation type="submission" date="2019-02" db="EMBL/GenBank/DDBJ databases">
        <title>A novel Candidatus Liberibacter species associated with the New Zealand native fuchsia psyllid, Ctenarytaina fuchsiae.</title>
        <authorList>
            <person name="Thompson S.M."/>
            <person name="Jorgensen N."/>
            <person name="David C."/>
            <person name="Bulman S.R."/>
            <person name="Smith G.R."/>
        </authorList>
    </citation>
    <scope>NUCLEOTIDE SEQUENCE</scope>
    <source>
        <strain evidence="18">Oxford</strain>
    </source>
</reference>
<dbReference type="SUPFAM" id="SSF55347">
    <property type="entry name" value="Glyceraldehyde-3-phosphate dehydrogenase-like, C-terminal domain"/>
    <property type="match status" value="1"/>
</dbReference>
<dbReference type="GO" id="GO:0009097">
    <property type="term" value="P:isoleucine biosynthetic process"/>
    <property type="evidence" value="ECO:0007669"/>
    <property type="project" value="UniProtKB-UniRule"/>
</dbReference>
<evidence type="ECO:0000256" key="10">
    <source>
        <dbReference type="ARBA" id="ARBA00022915"/>
    </source>
</evidence>
<dbReference type="PANTHER" id="PTHR46278:SF2">
    <property type="entry name" value="ASPARTATE-SEMIALDEHYDE DEHYDROGENASE"/>
    <property type="match status" value="1"/>
</dbReference>
<dbReference type="GO" id="GO:0046983">
    <property type="term" value="F:protein dimerization activity"/>
    <property type="evidence" value="ECO:0007669"/>
    <property type="project" value="InterPro"/>
</dbReference>
<keyword evidence="8 15" id="KW-0791">Threonine biosynthesis</keyword>
<evidence type="ECO:0000256" key="4">
    <source>
        <dbReference type="ARBA" id="ARBA00010584"/>
    </source>
</evidence>
<evidence type="ECO:0000313" key="18">
    <source>
        <dbReference type="EMBL" id="MBL0848518.1"/>
    </source>
</evidence>
<dbReference type="Gene3D" id="3.30.360.10">
    <property type="entry name" value="Dihydrodipicolinate Reductase, domain 2"/>
    <property type="match status" value="1"/>
</dbReference>
<dbReference type="GO" id="GO:0019877">
    <property type="term" value="P:diaminopimelate biosynthetic process"/>
    <property type="evidence" value="ECO:0007669"/>
    <property type="project" value="UniProtKB-UniRule"/>
</dbReference>
<evidence type="ECO:0000256" key="16">
    <source>
        <dbReference type="PIRSR" id="PIRSR000148-1"/>
    </source>
</evidence>
<dbReference type="Pfam" id="PF01118">
    <property type="entry name" value="Semialdhyde_dh"/>
    <property type="match status" value="1"/>
</dbReference>
<evidence type="ECO:0000256" key="8">
    <source>
        <dbReference type="ARBA" id="ARBA00022697"/>
    </source>
</evidence>
<sequence>MTFKIAVVGATGNVGREMLKIISERSFPAREVVALASKNSAGTKIPFGDHTIEVRDLDSYDFSGTDICLMSAGHALSKRMSPIIAESGCTVIDNSSAWRYDSDVPLIVPEVNPESIHLSSRKNIIANPNCSTIQLVVVLKPLHDYANIKRVIVSTYQSVSGAGKKGIDELIYNTESVLTQKPVKSKVFTKNIAFNIIPCIDVFMDDAFTKEEWKVLAETQKILDPKIKISCTAARVPVLIGHAESVNIEFKKSIAPDEARAILDKALGCRVIDNPKNGEYMTPAESLDQDSVFISRIRKDATIKHGLSLWIVANNLRKGAALNAVQIAELLAKKTSEKSE</sequence>
<feature type="domain" description="Semialdehyde dehydrogenase NAD-binding" evidence="17">
    <location>
        <begin position="4"/>
        <end position="119"/>
    </location>
</feature>
<dbReference type="InterPro" id="IPR012280">
    <property type="entry name" value="Semialdhyde_DH_dimer_dom"/>
</dbReference>
<dbReference type="SMART" id="SM00859">
    <property type="entry name" value="Semialdhyde_dh"/>
    <property type="match status" value="1"/>
</dbReference>
<proteinExistence type="inferred from homology"/>
<keyword evidence="10 15" id="KW-0220">Diaminopimelate biosynthesis</keyword>
<dbReference type="GO" id="GO:0050661">
    <property type="term" value="F:NADP binding"/>
    <property type="evidence" value="ECO:0007669"/>
    <property type="project" value="UniProtKB-UniRule"/>
</dbReference>
<evidence type="ECO:0000256" key="5">
    <source>
        <dbReference type="ARBA" id="ARBA00011738"/>
    </source>
</evidence>
<evidence type="ECO:0000256" key="14">
    <source>
        <dbReference type="ARBA" id="ARBA00047891"/>
    </source>
</evidence>
<dbReference type="GO" id="GO:0004073">
    <property type="term" value="F:aspartate-semialdehyde dehydrogenase activity"/>
    <property type="evidence" value="ECO:0007669"/>
    <property type="project" value="UniProtKB-UniRule"/>
</dbReference>
<protein>
    <recommendedName>
        <fullName evidence="6 15">Aspartate-semialdehyde dehydrogenase</fullName>
        <shortName evidence="15">ASA dehydrogenase</shortName>
        <shortName evidence="15">ASADH</shortName>
        <ecNumber evidence="6 15">1.2.1.11</ecNumber>
    </recommendedName>
    <alternativeName>
        <fullName evidence="15">Aspartate-beta-semialdehyde dehydrogenase</fullName>
    </alternativeName>
</protein>
<dbReference type="NCBIfam" id="NF011456">
    <property type="entry name" value="PRK14874.1"/>
    <property type="match status" value="1"/>
</dbReference>
<comment type="caution">
    <text evidence="18">The sequence shown here is derived from an EMBL/GenBank/DDBJ whole genome shotgun (WGS) entry which is preliminary data.</text>
</comment>
<dbReference type="EMBL" id="SEOL01000001">
    <property type="protein sequence ID" value="MBL0848518.1"/>
    <property type="molecule type" value="Genomic_DNA"/>
</dbReference>
<dbReference type="CDD" id="cd18131">
    <property type="entry name" value="ASADH_C_bac_euk_like"/>
    <property type="match status" value="1"/>
</dbReference>
<dbReference type="GO" id="GO:0071266">
    <property type="term" value="P:'de novo' L-methionine biosynthetic process"/>
    <property type="evidence" value="ECO:0007669"/>
    <property type="project" value="UniProtKB-UniRule"/>
</dbReference>
<keyword evidence="12 15" id="KW-0457">Lysine biosynthesis</keyword>
<dbReference type="Gene3D" id="3.40.50.720">
    <property type="entry name" value="NAD(P)-binding Rossmann-like Domain"/>
    <property type="match status" value="1"/>
</dbReference>
<feature type="binding site" evidence="15">
    <location>
        <begin position="11"/>
        <end position="14"/>
    </location>
    <ligand>
        <name>NADP(+)</name>
        <dbReference type="ChEBI" id="CHEBI:58349"/>
    </ligand>
</feature>
<dbReference type="EC" id="1.2.1.11" evidence="6 15"/>
<keyword evidence="7 15" id="KW-0028">Amino-acid biosynthesis</keyword>
<evidence type="ECO:0000256" key="12">
    <source>
        <dbReference type="ARBA" id="ARBA00023154"/>
    </source>
</evidence>
<dbReference type="PANTHER" id="PTHR46278">
    <property type="entry name" value="DEHYDROGENASE, PUTATIVE-RELATED"/>
    <property type="match status" value="1"/>
</dbReference>
<dbReference type="Proteomes" id="UP000736856">
    <property type="component" value="Unassembled WGS sequence"/>
</dbReference>
<feature type="binding site" evidence="15">
    <location>
        <position position="99"/>
    </location>
    <ligand>
        <name>phosphate</name>
        <dbReference type="ChEBI" id="CHEBI:43474"/>
    </ligand>
</feature>
<dbReference type="InterPro" id="IPR005986">
    <property type="entry name" value="Asp_semialdehyde_DH_beta"/>
</dbReference>
<comment type="subunit">
    <text evidence="5 15">Homodimer.</text>
</comment>
<comment type="similarity">
    <text evidence="4 15">Belongs to the aspartate-semialdehyde dehydrogenase family.</text>
</comment>
<feature type="binding site" evidence="15">
    <location>
        <begin position="160"/>
        <end position="161"/>
    </location>
    <ligand>
        <name>NADP(+)</name>
        <dbReference type="ChEBI" id="CHEBI:58349"/>
    </ligand>
</feature>
<dbReference type="InterPro" id="IPR036291">
    <property type="entry name" value="NAD(P)-bd_dom_sf"/>
</dbReference>
<dbReference type="Pfam" id="PF02774">
    <property type="entry name" value="Semialdhyde_dhC"/>
    <property type="match status" value="1"/>
</dbReference>
<dbReference type="PIRSF" id="PIRSF000148">
    <property type="entry name" value="ASA_dh"/>
    <property type="match status" value="1"/>
</dbReference>
<evidence type="ECO:0000256" key="13">
    <source>
        <dbReference type="ARBA" id="ARBA00023167"/>
    </source>
</evidence>
<dbReference type="CDD" id="cd02316">
    <property type="entry name" value="VcASADH2_like_N"/>
    <property type="match status" value="1"/>
</dbReference>
<evidence type="ECO:0000256" key="7">
    <source>
        <dbReference type="ARBA" id="ARBA00022605"/>
    </source>
</evidence>
<feature type="active site" description="Proton acceptor" evidence="15 16">
    <location>
        <position position="242"/>
    </location>
</feature>
<evidence type="ECO:0000259" key="17">
    <source>
        <dbReference type="SMART" id="SM00859"/>
    </source>
</evidence>
<gene>
    <name evidence="15" type="primary">asd</name>
    <name evidence="18" type="ORF">EU981_00195</name>
</gene>
<evidence type="ECO:0000256" key="3">
    <source>
        <dbReference type="ARBA" id="ARBA00005097"/>
    </source>
</evidence>
<comment type="function">
    <text evidence="15">Catalyzes the NADPH-dependent formation of L-aspartate-semialdehyde (L-ASA) by the reductive dephosphorylation of L-aspartyl-4-phosphate.</text>
</comment>
<dbReference type="InterPro" id="IPR000534">
    <property type="entry name" value="Semialdehyde_DH_NAD-bd"/>
</dbReference>
<dbReference type="GO" id="GO:0051287">
    <property type="term" value="F:NAD binding"/>
    <property type="evidence" value="ECO:0007669"/>
    <property type="project" value="InterPro"/>
</dbReference>
<dbReference type="AlphaFoldDB" id="A0A937DKS0"/>
<dbReference type="InterPro" id="IPR012080">
    <property type="entry name" value="Asp_semialdehyde_DH"/>
</dbReference>
<keyword evidence="13 15" id="KW-0486">Methionine biosynthesis</keyword>